<evidence type="ECO:0000313" key="2">
    <source>
        <dbReference type="EMBL" id="GAA4309975.1"/>
    </source>
</evidence>
<sequence length="231" mass="25817">MKPLLLLHGALGAENQFEPLLSLLPDTVPVHSLNLPGHGGAPFSDEAPFTMEAFADQLLQWLQEKNLGPVNVFGYSMGGYVTLEAARQQPQHFGQIFTLATKFAWSPAGAQHEIAKLQPDVVQAKVPQFAEVLRQRHAPQDWRELMRQTAHMMQQLGAQPLLTPETLAQVQVPVRVAVGDRDQMVTLEETVNAYRNLPTAQLQILPNTKHPLEQIHWPLLTQALTHYFAYA</sequence>
<organism evidence="2 3">
    <name type="scientific">Nibribacter koreensis</name>
    <dbReference type="NCBI Taxonomy" id="1084519"/>
    <lineage>
        <taxon>Bacteria</taxon>
        <taxon>Pseudomonadati</taxon>
        <taxon>Bacteroidota</taxon>
        <taxon>Cytophagia</taxon>
        <taxon>Cytophagales</taxon>
        <taxon>Hymenobacteraceae</taxon>
        <taxon>Nibribacter</taxon>
    </lineage>
</organism>
<protein>
    <recommendedName>
        <fullName evidence="1">AB hydrolase-1 domain-containing protein</fullName>
    </recommendedName>
</protein>
<gene>
    <name evidence="2" type="ORF">GCM10023183_27510</name>
</gene>
<dbReference type="InterPro" id="IPR000073">
    <property type="entry name" value="AB_hydrolase_1"/>
</dbReference>
<dbReference type="PANTHER" id="PTHR43798">
    <property type="entry name" value="MONOACYLGLYCEROL LIPASE"/>
    <property type="match status" value="1"/>
</dbReference>
<reference evidence="3" key="1">
    <citation type="journal article" date="2019" name="Int. J. Syst. Evol. Microbiol.">
        <title>The Global Catalogue of Microorganisms (GCM) 10K type strain sequencing project: providing services to taxonomists for standard genome sequencing and annotation.</title>
        <authorList>
            <consortium name="The Broad Institute Genomics Platform"/>
            <consortium name="The Broad Institute Genome Sequencing Center for Infectious Disease"/>
            <person name="Wu L."/>
            <person name="Ma J."/>
        </authorList>
    </citation>
    <scope>NUCLEOTIDE SEQUENCE [LARGE SCALE GENOMIC DNA]</scope>
    <source>
        <strain evidence="3">JCM 17917</strain>
    </source>
</reference>
<dbReference type="PANTHER" id="PTHR43798:SF33">
    <property type="entry name" value="HYDROLASE, PUTATIVE (AFU_ORTHOLOGUE AFUA_2G14860)-RELATED"/>
    <property type="match status" value="1"/>
</dbReference>
<dbReference type="RefSeq" id="WP_345167238.1">
    <property type="nucleotide sequence ID" value="NZ_BAABGX010000002.1"/>
</dbReference>
<dbReference type="Pfam" id="PF12697">
    <property type="entry name" value="Abhydrolase_6"/>
    <property type="match status" value="1"/>
</dbReference>
<proteinExistence type="predicted"/>
<accession>A0ABP8FSY9</accession>
<keyword evidence="3" id="KW-1185">Reference proteome</keyword>
<name>A0ABP8FSY9_9BACT</name>
<dbReference type="SUPFAM" id="SSF53474">
    <property type="entry name" value="alpha/beta-Hydrolases"/>
    <property type="match status" value="1"/>
</dbReference>
<evidence type="ECO:0000313" key="3">
    <source>
        <dbReference type="Proteomes" id="UP001501844"/>
    </source>
</evidence>
<feature type="domain" description="AB hydrolase-1" evidence="1">
    <location>
        <begin position="4"/>
        <end position="212"/>
    </location>
</feature>
<comment type="caution">
    <text evidence="2">The sequence shown here is derived from an EMBL/GenBank/DDBJ whole genome shotgun (WGS) entry which is preliminary data.</text>
</comment>
<dbReference type="InterPro" id="IPR050266">
    <property type="entry name" value="AB_hydrolase_sf"/>
</dbReference>
<dbReference type="Gene3D" id="3.40.50.1820">
    <property type="entry name" value="alpha/beta hydrolase"/>
    <property type="match status" value="1"/>
</dbReference>
<dbReference type="InterPro" id="IPR029058">
    <property type="entry name" value="AB_hydrolase_fold"/>
</dbReference>
<dbReference type="EMBL" id="BAABGX010000002">
    <property type="protein sequence ID" value="GAA4309975.1"/>
    <property type="molecule type" value="Genomic_DNA"/>
</dbReference>
<dbReference type="Proteomes" id="UP001501844">
    <property type="component" value="Unassembled WGS sequence"/>
</dbReference>
<evidence type="ECO:0000259" key="1">
    <source>
        <dbReference type="Pfam" id="PF12697"/>
    </source>
</evidence>